<dbReference type="Pfam" id="PF14504">
    <property type="entry name" value="CAP_assoc_N"/>
    <property type="match status" value="1"/>
</dbReference>
<dbReference type="PROSITE" id="PS51272">
    <property type="entry name" value="SLH"/>
    <property type="match status" value="3"/>
</dbReference>
<dbReference type="InterPro" id="IPR051465">
    <property type="entry name" value="Cell_Envelope_Struct_Comp"/>
</dbReference>
<dbReference type="Proteomes" id="UP000741863">
    <property type="component" value="Unassembled WGS sequence"/>
</dbReference>
<protein>
    <submittedName>
        <fullName evidence="3">Uncharacterized protein YkwD</fullName>
    </submittedName>
</protein>
<feature type="signal peptide" evidence="1">
    <location>
        <begin position="1"/>
        <end position="22"/>
    </location>
</feature>
<dbReference type="RefSeq" id="WP_204695450.1">
    <property type="nucleotide sequence ID" value="NZ_JAFBEC010000001.1"/>
</dbReference>
<dbReference type="Gene3D" id="3.40.33.10">
    <property type="entry name" value="CAP"/>
    <property type="match status" value="1"/>
</dbReference>
<feature type="chain" id="PRO_5047526049" evidence="1">
    <location>
        <begin position="23"/>
        <end position="494"/>
    </location>
</feature>
<dbReference type="Pfam" id="PF00188">
    <property type="entry name" value="CAP"/>
    <property type="match status" value="1"/>
</dbReference>
<sequence>MKKLIGISMIGAIVFTSPLVEAEASSFADVTSTHWAYEEINYILEEGIITGYSDGTFRPTETISRSQTAVMLDRALDLDDVTEYREYNDLDESHQNYDAIQRVGEAGVMTGGSDGTFRPTETLTRAQMSAVLTRAFELEADRSVEFKDLNESHWAYEEIAPVVTNYISTGKNDGTYSPSEHVSRAQFSIFMARALNEEFRSSSTNETFYGGDWSFDGISIGDPLEDVQRFHGDPEEILDSEYGFRWYVYHDDWDQYIQYGIEDGIVVAALTPQERWRASGEISKGANKTDVREQYGSPESIIVKDGMRYRIDNGHKDLFSVNDHLVTFYYDTHNDNEVSSVFIIDEAVENAYDQYYPDATGAIRSTYETQIVYLANAIRASHDLDSLERLDDASETALNHSRDMARHNYFSHTNREGLSPFDRMDADGVDYRSAAENLARGQVRPLDAIEGWLNSQNGHREALLGNYSHTGVGIAFDESRNNRPYYTQLYYTLP</sequence>
<dbReference type="SUPFAM" id="SSF55797">
    <property type="entry name" value="PR-1-like"/>
    <property type="match status" value="1"/>
</dbReference>
<dbReference type="PANTHER" id="PTHR43308">
    <property type="entry name" value="OUTER MEMBRANE PROTEIN ALPHA-RELATED"/>
    <property type="match status" value="1"/>
</dbReference>
<organism evidence="3 4">
    <name type="scientific">Geomicrobium sediminis</name>
    <dbReference type="NCBI Taxonomy" id="1347788"/>
    <lineage>
        <taxon>Bacteria</taxon>
        <taxon>Bacillati</taxon>
        <taxon>Bacillota</taxon>
        <taxon>Bacilli</taxon>
        <taxon>Bacillales</taxon>
        <taxon>Geomicrobium</taxon>
    </lineage>
</organism>
<evidence type="ECO:0000256" key="1">
    <source>
        <dbReference type="SAM" id="SignalP"/>
    </source>
</evidence>
<comment type="caution">
    <text evidence="3">The sequence shown here is derived from an EMBL/GenBank/DDBJ whole genome shotgun (WGS) entry which is preliminary data.</text>
</comment>
<reference evidence="3 4" key="1">
    <citation type="submission" date="2021-01" db="EMBL/GenBank/DDBJ databases">
        <title>Genomic Encyclopedia of Type Strains, Phase IV (KMG-IV): sequencing the most valuable type-strain genomes for metagenomic binning, comparative biology and taxonomic classification.</title>
        <authorList>
            <person name="Goeker M."/>
        </authorList>
    </citation>
    <scope>NUCLEOTIDE SEQUENCE [LARGE SCALE GENOMIC DNA]</scope>
    <source>
        <strain evidence="3 4">DSM 25540</strain>
    </source>
</reference>
<dbReference type="InterPro" id="IPR014044">
    <property type="entry name" value="CAP_dom"/>
</dbReference>
<feature type="domain" description="SLH" evidence="2">
    <location>
        <begin position="23"/>
        <end position="86"/>
    </location>
</feature>
<keyword evidence="1" id="KW-0732">Signal</keyword>
<accession>A0ABS2P7A0</accession>
<dbReference type="PANTHER" id="PTHR43308:SF5">
    <property type="entry name" value="S-LAYER PROTEIN _ PEPTIDOGLYCAN ENDO-BETA-N-ACETYLGLUCOSAMINIDASE"/>
    <property type="match status" value="1"/>
</dbReference>
<proteinExistence type="predicted"/>
<feature type="domain" description="SLH" evidence="2">
    <location>
        <begin position="87"/>
        <end position="141"/>
    </location>
</feature>
<evidence type="ECO:0000313" key="3">
    <source>
        <dbReference type="EMBL" id="MBM7631293.1"/>
    </source>
</evidence>
<dbReference type="InterPro" id="IPR029410">
    <property type="entry name" value="CAP_assoc"/>
</dbReference>
<dbReference type="InterPro" id="IPR035940">
    <property type="entry name" value="CAP_sf"/>
</dbReference>
<dbReference type="InterPro" id="IPR001119">
    <property type="entry name" value="SLH_dom"/>
</dbReference>
<gene>
    <name evidence="3" type="ORF">JOD17_000384</name>
</gene>
<dbReference type="CDD" id="cd05379">
    <property type="entry name" value="CAP_bacterial"/>
    <property type="match status" value="1"/>
</dbReference>
<evidence type="ECO:0000313" key="4">
    <source>
        <dbReference type="Proteomes" id="UP000741863"/>
    </source>
</evidence>
<dbReference type="EMBL" id="JAFBEC010000001">
    <property type="protein sequence ID" value="MBM7631293.1"/>
    <property type="molecule type" value="Genomic_DNA"/>
</dbReference>
<feature type="domain" description="SLH" evidence="2">
    <location>
        <begin position="142"/>
        <end position="205"/>
    </location>
</feature>
<evidence type="ECO:0000259" key="2">
    <source>
        <dbReference type="PROSITE" id="PS51272"/>
    </source>
</evidence>
<keyword evidence="4" id="KW-1185">Reference proteome</keyword>
<name>A0ABS2P7A0_9BACL</name>
<dbReference type="Pfam" id="PF00395">
    <property type="entry name" value="SLH"/>
    <property type="match status" value="3"/>
</dbReference>